<evidence type="ECO:0000313" key="4">
    <source>
        <dbReference type="Proteomes" id="UP000682733"/>
    </source>
</evidence>
<reference evidence="3" key="1">
    <citation type="submission" date="2021-02" db="EMBL/GenBank/DDBJ databases">
        <authorList>
            <person name="Nowell W R."/>
        </authorList>
    </citation>
    <scope>NUCLEOTIDE SEQUENCE</scope>
</reference>
<dbReference type="Proteomes" id="UP000677228">
    <property type="component" value="Unassembled WGS sequence"/>
</dbReference>
<proteinExistence type="predicted"/>
<organism evidence="3 4">
    <name type="scientific">Didymodactylos carnosus</name>
    <dbReference type="NCBI Taxonomy" id="1234261"/>
    <lineage>
        <taxon>Eukaryota</taxon>
        <taxon>Metazoa</taxon>
        <taxon>Spiralia</taxon>
        <taxon>Gnathifera</taxon>
        <taxon>Rotifera</taxon>
        <taxon>Eurotatoria</taxon>
        <taxon>Bdelloidea</taxon>
        <taxon>Philodinida</taxon>
        <taxon>Philodinidae</taxon>
        <taxon>Didymodactylos</taxon>
    </lineage>
</organism>
<dbReference type="Proteomes" id="UP000682733">
    <property type="component" value="Unassembled WGS sequence"/>
</dbReference>
<dbReference type="AlphaFoldDB" id="A0A8S2T820"/>
<evidence type="ECO:0000313" key="2">
    <source>
        <dbReference type="EMBL" id="CAF1482785.1"/>
    </source>
</evidence>
<accession>A0A8S2T820</accession>
<dbReference type="EMBL" id="CAJOBA010054251">
    <property type="protein sequence ID" value="CAF4273021.1"/>
    <property type="molecule type" value="Genomic_DNA"/>
</dbReference>
<feature type="signal peptide" evidence="1">
    <location>
        <begin position="1"/>
        <end position="32"/>
    </location>
</feature>
<gene>
    <name evidence="2" type="ORF">OVA965_LOCUS36143</name>
    <name evidence="3" type="ORF">TMI583_LOCUS37139</name>
</gene>
<comment type="caution">
    <text evidence="3">The sequence shown here is derived from an EMBL/GenBank/DDBJ whole genome shotgun (WGS) entry which is preliminary data.</text>
</comment>
<keyword evidence="1" id="KW-0732">Signal</keyword>
<sequence>MMLPKRRTMLVPFQCFSLLIVSVALLMRTANSCMSEEDKVQIPAIDKQYLMEQLAAQGMNEEDAQNTIAELQNFYSGIKLGMKNTPTVVVDTAWHAHIINTQMYFDFTENVFGRYLHHKPRWSGSVASELPMQDAYSDLLALGFKNLNKTIWFSGTVVPLTPYSEVYDRSLEQCEL</sequence>
<protein>
    <submittedName>
        <fullName evidence="3">Uncharacterized protein</fullName>
    </submittedName>
</protein>
<evidence type="ECO:0000313" key="3">
    <source>
        <dbReference type="EMBL" id="CAF4273021.1"/>
    </source>
</evidence>
<dbReference type="EMBL" id="CAJNOK010032319">
    <property type="protein sequence ID" value="CAF1482785.1"/>
    <property type="molecule type" value="Genomic_DNA"/>
</dbReference>
<feature type="chain" id="PRO_5036273816" evidence="1">
    <location>
        <begin position="33"/>
        <end position="176"/>
    </location>
</feature>
<evidence type="ECO:0000256" key="1">
    <source>
        <dbReference type="SAM" id="SignalP"/>
    </source>
</evidence>
<name>A0A8S2T820_9BILA</name>